<dbReference type="EMBL" id="SNXS01000006">
    <property type="protein sequence ID" value="TDP62849.1"/>
    <property type="molecule type" value="Genomic_DNA"/>
</dbReference>
<organism evidence="1 2">
    <name type="scientific">Roseateles toxinivorans</name>
    <dbReference type="NCBI Taxonomy" id="270368"/>
    <lineage>
        <taxon>Bacteria</taxon>
        <taxon>Pseudomonadati</taxon>
        <taxon>Pseudomonadota</taxon>
        <taxon>Betaproteobacteria</taxon>
        <taxon>Burkholderiales</taxon>
        <taxon>Sphaerotilaceae</taxon>
        <taxon>Roseateles</taxon>
    </lineage>
</organism>
<evidence type="ECO:0000313" key="1">
    <source>
        <dbReference type="EMBL" id="TDP62849.1"/>
    </source>
</evidence>
<protein>
    <submittedName>
        <fullName evidence="1">Uncharacterized protein</fullName>
    </submittedName>
</protein>
<dbReference type="InParanoid" id="A0A4R6QK21"/>
<comment type="caution">
    <text evidence="1">The sequence shown here is derived from an EMBL/GenBank/DDBJ whole genome shotgun (WGS) entry which is preliminary data.</text>
</comment>
<dbReference type="RefSeq" id="WP_133702866.1">
    <property type="nucleotide sequence ID" value="NZ_SNXS01000006.1"/>
</dbReference>
<accession>A0A4R6QK21</accession>
<evidence type="ECO:0000313" key="2">
    <source>
        <dbReference type="Proteomes" id="UP000295361"/>
    </source>
</evidence>
<name>A0A4R6QK21_9BURK</name>
<gene>
    <name evidence="1" type="ORF">DES47_106144</name>
</gene>
<sequence length="269" mass="29399">MERLLVLKLDAQACEAEARLNGIPVARVNPARPSAIVPVHEYTLAGTNRLELVLWPRPPQAPDQPVEPPLPLVANGLMRAHARVMLPRVGNVIDEASARTLAQLDWAPAAGLAYEAPLTLSEDVTLPVSFPRWRWMDAPLTAITPALLQQALAFVQRLATDLAAGETDSFIAATRLRTEELAVAYQRQPADEAARLREHLLTLHAAKRLLWQPLVAEGFVLRSLAGGRLLECLDAAGLPALRTLPDELGQTLSFPLRLTAVEGKLYVLR</sequence>
<dbReference type="Proteomes" id="UP000295361">
    <property type="component" value="Unassembled WGS sequence"/>
</dbReference>
<dbReference type="AlphaFoldDB" id="A0A4R6QK21"/>
<reference evidence="1 2" key="1">
    <citation type="submission" date="2019-03" db="EMBL/GenBank/DDBJ databases">
        <title>Genomic Encyclopedia of Type Strains, Phase IV (KMG-IV): sequencing the most valuable type-strain genomes for metagenomic binning, comparative biology and taxonomic classification.</title>
        <authorList>
            <person name="Goeker M."/>
        </authorList>
    </citation>
    <scope>NUCLEOTIDE SEQUENCE [LARGE SCALE GENOMIC DNA]</scope>
    <source>
        <strain evidence="1 2">DSM 16998</strain>
    </source>
</reference>
<keyword evidence="2" id="KW-1185">Reference proteome</keyword>
<proteinExistence type="predicted"/>
<dbReference type="OrthoDB" id="9125874at2"/>